<comment type="caution">
    <text evidence="1">The sequence shown here is derived from an EMBL/GenBank/DDBJ whole genome shotgun (WGS) entry which is preliminary data.</text>
</comment>
<accession>A0A9Q3GNY9</accession>
<evidence type="ECO:0000313" key="2">
    <source>
        <dbReference type="Proteomes" id="UP000765509"/>
    </source>
</evidence>
<gene>
    <name evidence="1" type="ORF">O181_013544</name>
</gene>
<dbReference type="Proteomes" id="UP000765509">
    <property type="component" value="Unassembled WGS sequence"/>
</dbReference>
<dbReference type="AlphaFoldDB" id="A0A9Q3GNY9"/>
<dbReference type="EMBL" id="AVOT02003552">
    <property type="protein sequence ID" value="MBW0473829.1"/>
    <property type="molecule type" value="Genomic_DNA"/>
</dbReference>
<organism evidence="1 2">
    <name type="scientific">Austropuccinia psidii MF-1</name>
    <dbReference type="NCBI Taxonomy" id="1389203"/>
    <lineage>
        <taxon>Eukaryota</taxon>
        <taxon>Fungi</taxon>
        <taxon>Dikarya</taxon>
        <taxon>Basidiomycota</taxon>
        <taxon>Pucciniomycotina</taxon>
        <taxon>Pucciniomycetes</taxon>
        <taxon>Pucciniales</taxon>
        <taxon>Sphaerophragmiaceae</taxon>
        <taxon>Austropuccinia</taxon>
    </lineage>
</organism>
<protein>
    <submittedName>
        <fullName evidence="1">Uncharacterized protein</fullName>
    </submittedName>
</protein>
<name>A0A9Q3GNY9_9BASI</name>
<evidence type="ECO:0000313" key="1">
    <source>
        <dbReference type="EMBL" id="MBW0473829.1"/>
    </source>
</evidence>
<keyword evidence="2" id="KW-1185">Reference proteome</keyword>
<proteinExistence type="predicted"/>
<reference evidence="1" key="1">
    <citation type="submission" date="2021-03" db="EMBL/GenBank/DDBJ databases">
        <title>Draft genome sequence of rust myrtle Austropuccinia psidii MF-1, a brazilian biotype.</title>
        <authorList>
            <person name="Quecine M.C."/>
            <person name="Pachon D.M.R."/>
            <person name="Bonatelli M.L."/>
            <person name="Correr F.H."/>
            <person name="Franceschini L.M."/>
            <person name="Leite T.F."/>
            <person name="Margarido G.R.A."/>
            <person name="Almeida C.A."/>
            <person name="Ferrarezi J.A."/>
            <person name="Labate C.A."/>
        </authorList>
    </citation>
    <scope>NUCLEOTIDE SEQUENCE</scope>
    <source>
        <strain evidence="1">MF-1</strain>
    </source>
</reference>
<sequence length="121" mass="14516">MLDRTSRELYSKMRQEYGKNDCLWCKYEIITKWANYSWRFRMENPFEGEISSSGEYKPLSLFLKQRDRLSALHPDMSDSMISMKILRKFSVQLDHAMRCRFLELFSTEEYINAMEGRSGQT</sequence>